<reference evidence="1" key="1">
    <citation type="submission" date="2017-02" db="UniProtKB">
        <authorList>
            <consortium name="WormBaseParasite"/>
        </authorList>
    </citation>
    <scope>IDENTIFICATION</scope>
</reference>
<proteinExistence type="predicted"/>
<organism evidence="1">
    <name type="scientific">Haemonchus placei</name>
    <name type="common">Barber's pole worm</name>
    <dbReference type="NCBI Taxonomy" id="6290"/>
    <lineage>
        <taxon>Eukaryota</taxon>
        <taxon>Metazoa</taxon>
        <taxon>Ecdysozoa</taxon>
        <taxon>Nematoda</taxon>
        <taxon>Chromadorea</taxon>
        <taxon>Rhabditida</taxon>
        <taxon>Rhabditina</taxon>
        <taxon>Rhabditomorpha</taxon>
        <taxon>Strongyloidea</taxon>
        <taxon>Trichostrongylidae</taxon>
        <taxon>Haemonchus</taxon>
    </lineage>
</organism>
<name>A0A0N4WJ69_HAEPC</name>
<protein>
    <submittedName>
        <fullName evidence="1">CTCK domain-containing protein</fullName>
    </submittedName>
</protein>
<evidence type="ECO:0000313" key="1">
    <source>
        <dbReference type="WBParaSite" id="HPLM_0001104501-mRNA-1"/>
    </source>
</evidence>
<dbReference type="AlphaFoldDB" id="A0A0N4WJ69"/>
<dbReference type="WBParaSite" id="HPLM_0001104501-mRNA-1">
    <property type="protein sequence ID" value="HPLM_0001104501-mRNA-1"/>
    <property type="gene ID" value="HPLM_0001104501"/>
</dbReference>
<accession>A0A0N4WJ69</accession>
<sequence length="79" mass="8716">LLLAKTHVEASFEGSEMGQVRCTRSLRSKRRLYSKRACEATEVCKQVATEGGIWMILTCTLCCSQNTLQTISSTDAVSQ</sequence>